<evidence type="ECO:0000313" key="2">
    <source>
        <dbReference type="Proteomes" id="UP000426246"/>
    </source>
</evidence>
<dbReference type="SUPFAM" id="SSF81301">
    <property type="entry name" value="Nucleotidyltransferase"/>
    <property type="match status" value="1"/>
</dbReference>
<dbReference type="InterPro" id="IPR043519">
    <property type="entry name" value="NT_sf"/>
</dbReference>
<dbReference type="PANTHER" id="PTHR34822">
    <property type="entry name" value="GRPB DOMAIN PROTEIN (AFU_ORTHOLOGUE AFUA_1G01530)"/>
    <property type="match status" value="1"/>
</dbReference>
<dbReference type="Proteomes" id="UP000426246">
    <property type="component" value="Chromosome"/>
</dbReference>
<protein>
    <submittedName>
        <fullName evidence="1">GrpB family protein</fullName>
    </submittedName>
</protein>
<organism evidence="1 2">
    <name type="scientific">Paenibacillus psychroresistens</name>
    <dbReference type="NCBI Taxonomy" id="1778678"/>
    <lineage>
        <taxon>Bacteria</taxon>
        <taxon>Bacillati</taxon>
        <taxon>Bacillota</taxon>
        <taxon>Bacilli</taxon>
        <taxon>Bacillales</taxon>
        <taxon>Paenibacillaceae</taxon>
        <taxon>Paenibacillus</taxon>
    </lineage>
</organism>
<reference evidence="2" key="1">
    <citation type="submission" date="2018-11" db="EMBL/GenBank/DDBJ databases">
        <title>Complete genome sequence of Paenibacillus sp. ML311-T8.</title>
        <authorList>
            <person name="Nam Y.-D."/>
            <person name="Kang J."/>
            <person name="Chung W.-H."/>
            <person name="Park Y.S."/>
        </authorList>
    </citation>
    <scope>NUCLEOTIDE SEQUENCE [LARGE SCALE GENOMIC DNA]</scope>
    <source>
        <strain evidence="2">ML311-T8</strain>
    </source>
</reference>
<dbReference type="Pfam" id="PF04229">
    <property type="entry name" value="GrpB"/>
    <property type="match status" value="1"/>
</dbReference>
<gene>
    <name evidence="1" type="ORF">EHS13_09045</name>
</gene>
<dbReference type="RefSeq" id="WP_155700036.1">
    <property type="nucleotide sequence ID" value="NZ_CP034235.1"/>
</dbReference>
<dbReference type="PANTHER" id="PTHR34822:SF1">
    <property type="entry name" value="GRPB FAMILY PROTEIN"/>
    <property type="match status" value="1"/>
</dbReference>
<proteinExistence type="predicted"/>
<name>A0A6B8REV1_9BACL</name>
<dbReference type="InterPro" id="IPR007344">
    <property type="entry name" value="GrpB/CoaE"/>
</dbReference>
<sequence>MTNDNDQSNYPVWAMETVEIKKPDPIWIDRGIFECNELYRLLFPFGVIQVEHIGSTSIPNLPAKPIIDLMACIPSLNEIDEIITKLASKDWHYVPPELDKLSWRRFFIKVKNDKRIGHLHLMLKGEERWDKQLLFRDRLRMNPSLIIEYTNLKRKLAQEFINDREAYTEAKTEFVNRVTR</sequence>
<dbReference type="Gene3D" id="3.30.460.10">
    <property type="entry name" value="Beta Polymerase, domain 2"/>
    <property type="match status" value="1"/>
</dbReference>
<evidence type="ECO:0000313" key="1">
    <source>
        <dbReference type="EMBL" id="QGQ95021.1"/>
    </source>
</evidence>
<dbReference type="KEGG" id="ppsc:EHS13_09045"/>
<keyword evidence="2" id="KW-1185">Reference proteome</keyword>
<dbReference type="AlphaFoldDB" id="A0A6B8REV1"/>
<accession>A0A6B8REV1</accession>
<dbReference type="OrthoDB" id="9799092at2"/>
<dbReference type="EMBL" id="CP034235">
    <property type="protein sequence ID" value="QGQ95021.1"/>
    <property type="molecule type" value="Genomic_DNA"/>
</dbReference>